<comment type="pathway">
    <text evidence="1 11">Amino-acid biosynthesis; L-leucine biosynthesis; L-leucine from 3-methyl-2-oxobutanoate: step 1/4.</text>
</comment>
<dbReference type="EMBL" id="BDCO01000002">
    <property type="protein sequence ID" value="GAT33562.1"/>
    <property type="molecule type" value="Genomic_DNA"/>
</dbReference>
<dbReference type="NCBIfam" id="NF002086">
    <property type="entry name" value="PRK00915.1-3"/>
    <property type="match status" value="1"/>
</dbReference>
<accession>A0A146G8B6</accession>
<dbReference type="CDD" id="cd07940">
    <property type="entry name" value="DRE_TIM_IPMS"/>
    <property type="match status" value="1"/>
</dbReference>
<dbReference type="HAMAP" id="MF_01025">
    <property type="entry name" value="LeuA_type1"/>
    <property type="match status" value="1"/>
</dbReference>
<evidence type="ECO:0000256" key="5">
    <source>
        <dbReference type="ARBA" id="ARBA00022430"/>
    </source>
</evidence>
<evidence type="ECO:0000313" key="13">
    <source>
        <dbReference type="EMBL" id="GAT33562.1"/>
    </source>
</evidence>
<comment type="catalytic activity">
    <reaction evidence="11">
        <text>3-methyl-2-oxobutanoate + acetyl-CoA + H2O = (2S)-2-isopropylmalate + CoA + H(+)</text>
        <dbReference type="Rhea" id="RHEA:21524"/>
        <dbReference type="ChEBI" id="CHEBI:1178"/>
        <dbReference type="ChEBI" id="CHEBI:11851"/>
        <dbReference type="ChEBI" id="CHEBI:15377"/>
        <dbReference type="ChEBI" id="CHEBI:15378"/>
        <dbReference type="ChEBI" id="CHEBI:57287"/>
        <dbReference type="ChEBI" id="CHEBI:57288"/>
        <dbReference type="EC" id="2.3.3.13"/>
    </reaction>
</comment>
<dbReference type="GO" id="GO:0009098">
    <property type="term" value="P:L-leucine biosynthetic process"/>
    <property type="evidence" value="ECO:0007669"/>
    <property type="project" value="UniProtKB-UniRule"/>
</dbReference>
<comment type="function">
    <text evidence="11">Catalyzes the condensation of the acetyl group of acetyl-CoA with 3-methyl-2-oxobutanoate (2-ketoisovalerate) to form 3-carboxy-3-hydroxy-4-methylpentanoate (2-isopropylmalate).</text>
</comment>
<protein>
    <recommendedName>
        <fullName evidence="4 11">2-isopropylmalate synthase</fullName>
        <ecNumber evidence="3 11">2.3.3.13</ecNumber>
    </recommendedName>
    <alternativeName>
        <fullName evidence="11">Alpha-IPM synthase</fullName>
    </alternativeName>
    <alternativeName>
        <fullName evidence="11">Alpha-isopropylmalate synthase</fullName>
    </alternativeName>
</protein>
<sequence>MSDKVIIFDTTLRDGEQCPGASMNLREKMEVARQLERLNVDVIEAGFPVISDGDFDAVEKIATEIKGPKICGLARCVAKDIDAAGAAVKPAGERGRIHVFLATSAIHREFKLKKAEEEIIRLAVEGVTRARGLVKDVEFSPEDASRTEPEFLARVVQAVIEAGATTVNIPDTVGFAVPDQYASLIGYLRSNVRNIDDAIISVHCHDDLGLAVANSLAAVKAGARQVEGTFNGIGERAGNCALEEVVMAIKTRGDFYGGLHTDVVTREILKTSRIISRMSGLHVARSKAIVGENAFAHSSGIHQDGILKKRETYEIMDPEEVGWGGTELPLTKHSGSHAMKVRLEHLGFHLSDAQLKVVYDRFKDVGDKKKFVYDDDLAALVEDSMTSDSETYTLDYIHVTSGSTTVPTATVRLKKGGETLQDSSPGNGAVDAAMQAIDRIVKRHGHLAQYSVEAVTQGRDSLGEVTLKVDFGNGDLITGKGASTDVIEASARAYVNAVNRTELLQGRKAAVAAAPI</sequence>
<reference evidence="14" key="1">
    <citation type="journal article" date="2017" name="Genome Announc.">
        <title>Draft Genome Sequence of Terrimicrobium sacchariphilum NM-5T, a Facultative Anaerobic Soil Bacterium of the Class Spartobacteria.</title>
        <authorList>
            <person name="Qiu Y.L."/>
            <person name="Tourlousse D.M."/>
            <person name="Matsuura N."/>
            <person name="Ohashi A."/>
            <person name="Sekiguchi Y."/>
        </authorList>
    </citation>
    <scope>NUCLEOTIDE SEQUENCE [LARGE SCALE GENOMIC DNA]</scope>
    <source>
        <strain evidence="14">NM-5</strain>
    </source>
</reference>
<dbReference type="PROSITE" id="PS50991">
    <property type="entry name" value="PYR_CT"/>
    <property type="match status" value="1"/>
</dbReference>
<keyword evidence="5 11" id="KW-0432">Leucine biosynthesis</keyword>
<dbReference type="Pfam" id="PF08502">
    <property type="entry name" value="LeuA_dimer"/>
    <property type="match status" value="1"/>
</dbReference>
<evidence type="ECO:0000256" key="8">
    <source>
        <dbReference type="ARBA" id="ARBA00022723"/>
    </source>
</evidence>
<comment type="subunit">
    <text evidence="11">Homodimer.</text>
</comment>
<evidence type="ECO:0000256" key="1">
    <source>
        <dbReference type="ARBA" id="ARBA00004689"/>
    </source>
</evidence>
<keyword evidence="9 11" id="KW-0464">Manganese</keyword>
<dbReference type="PANTHER" id="PTHR10277">
    <property type="entry name" value="HOMOCITRATE SYNTHASE-RELATED"/>
    <property type="match status" value="1"/>
</dbReference>
<organism evidence="13 14">
    <name type="scientific">Terrimicrobium sacchariphilum</name>
    <dbReference type="NCBI Taxonomy" id="690879"/>
    <lineage>
        <taxon>Bacteria</taxon>
        <taxon>Pseudomonadati</taxon>
        <taxon>Verrucomicrobiota</taxon>
        <taxon>Terrimicrobiia</taxon>
        <taxon>Terrimicrobiales</taxon>
        <taxon>Terrimicrobiaceae</taxon>
        <taxon>Terrimicrobium</taxon>
    </lineage>
</organism>
<dbReference type="Gene3D" id="3.20.20.70">
    <property type="entry name" value="Aldolase class I"/>
    <property type="match status" value="1"/>
</dbReference>
<keyword evidence="11" id="KW-0963">Cytoplasm</keyword>
<feature type="domain" description="Pyruvate carboxyltransferase" evidence="12">
    <location>
        <begin position="5"/>
        <end position="265"/>
    </location>
</feature>
<dbReference type="SMART" id="SM00917">
    <property type="entry name" value="LeuA_dimer"/>
    <property type="match status" value="1"/>
</dbReference>
<evidence type="ECO:0000256" key="6">
    <source>
        <dbReference type="ARBA" id="ARBA00022605"/>
    </source>
</evidence>
<dbReference type="RefSeq" id="WP_075079283.1">
    <property type="nucleotide sequence ID" value="NZ_BDCO01000002.1"/>
</dbReference>
<comment type="cofactor">
    <cofactor evidence="11">
        <name>Mn(2+)</name>
        <dbReference type="ChEBI" id="CHEBI:29035"/>
    </cofactor>
</comment>
<keyword evidence="14" id="KW-1185">Reference proteome</keyword>
<dbReference type="InterPro" id="IPR002034">
    <property type="entry name" value="AIPM/Hcit_synth_CS"/>
</dbReference>
<feature type="binding site" evidence="11">
    <location>
        <position position="203"/>
    </location>
    <ligand>
        <name>Mn(2+)</name>
        <dbReference type="ChEBI" id="CHEBI:29035"/>
    </ligand>
</feature>
<dbReference type="InterPro" id="IPR000891">
    <property type="entry name" value="PYR_CT"/>
</dbReference>
<dbReference type="PROSITE" id="PS00815">
    <property type="entry name" value="AIPM_HOMOCIT_SYNTH_1"/>
    <property type="match status" value="1"/>
</dbReference>
<dbReference type="InterPro" id="IPR054691">
    <property type="entry name" value="LeuA/HCS_post-cat"/>
</dbReference>
<dbReference type="GO" id="GO:0030145">
    <property type="term" value="F:manganese ion binding"/>
    <property type="evidence" value="ECO:0007669"/>
    <property type="project" value="UniProtKB-UniRule"/>
</dbReference>
<name>A0A146G8B6_TERSA</name>
<keyword evidence="6 11" id="KW-0028">Amino-acid biosynthesis</keyword>
<dbReference type="Gene3D" id="1.10.238.260">
    <property type="match status" value="1"/>
</dbReference>
<dbReference type="FunCoup" id="A0A146G8B6">
    <property type="interactions" value="492"/>
</dbReference>
<dbReference type="FunFam" id="3.20.20.70:FF:000010">
    <property type="entry name" value="2-isopropylmalate synthase"/>
    <property type="match status" value="1"/>
</dbReference>
<evidence type="ECO:0000256" key="2">
    <source>
        <dbReference type="ARBA" id="ARBA00009396"/>
    </source>
</evidence>
<dbReference type="InterPro" id="IPR036230">
    <property type="entry name" value="LeuA_allosteric_dom_sf"/>
</dbReference>
<dbReference type="AlphaFoldDB" id="A0A146G8B6"/>
<keyword evidence="10 11" id="KW-0100">Branched-chain amino acid biosynthesis</keyword>
<dbReference type="InterPro" id="IPR050073">
    <property type="entry name" value="2-IPM_HCS-like"/>
</dbReference>
<dbReference type="PANTHER" id="PTHR10277:SF9">
    <property type="entry name" value="2-ISOPROPYLMALATE SYNTHASE 1, CHLOROPLASTIC-RELATED"/>
    <property type="match status" value="1"/>
</dbReference>
<dbReference type="FunFam" id="1.10.238.260:FF:000001">
    <property type="entry name" value="2-isopropylmalate synthase"/>
    <property type="match status" value="1"/>
</dbReference>
<dbReference type="Gene3D" id="3.30.160.270">
    <property type="match status" value="1"/>
</dbReference>
<feature type="binding site" evidence="11">
    <location>
        <position position="14"/>
    </location>
    <ligand>
        <name>Mn(2+)</name>
        <dbReference type="ChEBI" id="CHEBI:29035"/>
    </ligand>
</feature>
<evidence type="ECO:0000259" key="12">
    <source>
        <dbReference type="PROSITE" id="PS50991"/>
    </source>
</evidence>
<feature type="binding site" evidence="11">
    <location>
        <position position="239"/>
    </location>
    <ligand>
        <name>Mn(2+)</name>
        <dbReference type="ChEBI" id="CHEBI:29035"/>
    </ligand>
</feature>
<dbReference type="FunFam" id="3.30.160.270:FF:000003">
    <property type="entry name" value="2-isopropylmalate synthase"/>
    <property type="match status" value="1"/>
</dbReference>
<evidence type="ECO:0000256" key="9">
    <source>
        <dbReference type="ARBA" id="ARBA00023211"/>
    </source>
</evidence>
<dbReference type="STRING" id="690879.TSACC_21979"/>
<dbReference type="Proteomes" id="UP000076023">
    <property type="component" value="Unassembled WGS sequence"/>
</dbReference>
<dbReference type="EC" id="2.3.3.13" evidence="3 11"/>
<dbReference type="GO" id="GO:0005737">
    <property type="term" value="C:cytoplasm"/>
    <property type="evidence" value="ECO:0007669"/>
    <property type="project" value="UniProtKB-UniRule"/>
</dbReference>
<keyword evidence="8 11" id="KW-0479">Metal-binding</keyword>
<evidence type="ECO:0000256" key="11">
    <source>
        <dbReference type="HAMAP-Rule" id="MF_01025"/>
    </source>
</evidence>
<dbReference type="InterPro" id="IPR005671">
    <property type="entry name" value="LeuA_bact_synth"/>
</dbReference>
<dbReference type="Pfam" id="PF00682">
    <property type="entry name" value="HMGL-like"/>
    <property type="match status" value="1"/>
</dbReference>
<keyword evidence="7 11" id="KW-0808">Transferase</keyword>
<comment type="caution">
    <text evidence="13">The sequence shown here is derived from an EMBL/GenBank/DDBJ whole genome shotgun (WGS) entry which is preliminary data.</text>
</comment>
<feature type="region of interest" description="Regulatory domain" evidence="11">
    <location>
        <begin position="393"/>
        <end position="516"/>
    </location>
</feature>
<dbReference type="SUPFAM" id="SSF110921">
    <property type="entry name" value="2-isopropylmalate synthase LeuA, allosteric (dimerisation) domain"/>
    <property type="match status" value="1"/>
</dbReference>
<comment type="similarity">
    <text evidence="2 11">Belongs to the alpha-IPM synthase/homocitrate synthase family. LeuA type 1 subfamily.</text>
</comment>
<gene>
    <name evidence="11" type="primary">leuA</name>
    <name evidence="13" type="ORF">TSACC_21979</name>
</gene>
<dbReference type="PROSITE" id="PS00816">
    <property type="entry name" value="AIPM_HOMOCIT_SYNTH_2"/>
    <property type="match status" value="1"/>
</dbReference>
<dbReference type="OrthoDB" id="9804858at2"/>
<dbReference type="NCBIfam" id="TIGR00973">
    <property type="entry name" value="leuA_bact"/>
    <property type="match status" value="1"/>
</dbReference>
<dbReference type="InterPro" id="IPR013709">
    <property type="entry name" value="2-isopropylmalate_synth_dimer"/>
</dbReference>
<dbReference type="GO" id="GO:0003852">
    <property type="term" value="F:2-isopropylmalate synthase activity"/>
    <property type="evidence" value="ECO:0007669"/>
    <property type="project" value="UniProtKB-UniRule"/>
</dbReference>
<evidence type="ECO:0000256" key="10">
    <source>
        <dbReference type="ARBA" id="ARBA00023304"/>
    </source>
</evidence>
<proteinExistence type="inferred from homology"/>
<dbReference type="InterPro" id="IPR013785">
    <property type="entry name" value="Aldolase_TIM"/>
</dbReference>
<dbReference type="UniPathway" id="UPA00048">
    <property type="reaction ID" value="UER00070"/>
</dbReference>
<evidence type="ECO:0000256" key="7">
    <source>
        <dbReference type="ARBA" id="ARBA00022679"/>
    </source>
</evidence>
<evidence type="ECO:0000313" key="14">
    <source>
        <dbReference type="Proteomes" id="UP000076023"/>
    </source>
</evidence>
<dbReference type="Pfam" id="PF22617">
    <property type="entry name" value="HCS_D2"/>
    <property type="match status" value="1"/>
</dbReference>
<dbReference type="SUPFAM" id="SSF51569">
    <property type="entry name" value="Aldolase"/>
    <property type="match status" value="1"/>
</dbReference>
<evidence type="ECO:0000256" key="4">
    <source>
        <dbReference type="ARBA" id="ARBA00018198"/>
    </source>
</evidence>
<feature type="binding site" evidence="11">
    <location>
        <position position="205"/>
    </location>
    <ligand>
        <name>Mn(2+)</name>
        <dbReference type="ChEBI" id="CHEBI:29035"/>
    </ligand>
</feature>
<dbReference type="GO" id="GO:0003985">
    <property type="term" value="F:acetyl-CoA C-acetyltransferase activity"/>
    <property type="evidence" value="ECO:0007669"/>
    <property type="project" value="UniProtKB-UniRule"/>
</dbReference>
<dbReference type="InParanoid" id="A0A146G8B6"/>
<evidence type="ECO:0000256" key="3">
    <source>
        <dbReference type="ARBA" id="ARBA00012973"/>
    </source>
</evidence>